<dbReference type="HOGENOM" id="CLU_000487_3_0_1"/>
<evidence type="ECO:0000256" key="5">
    <source>
        <dbReference type="ARBA" id="ARBA00022679"/>
    </source>
</evidence>
<dbReference type="InterPro" id="IPR015700">
    <property type="entry name" value="RPC1"/>
</dbReference>
<evidence type="ECO:0000256" key="9">
    <source>
        <dbReference type="ARBA" id="ARBA00022842"/>
    </source>
</evidence>
<dbReference type="Gene3D" id="1.10.150.390">
    <property type="match status" value="1"/>
</dbReference>
<evidence type="ECO:0000259" key="14">
    <source>
        <dbReference type="SMART" id="SM00663"/>
    </source>
</evidence>
<dbReference type="GO" id="GO:0005634">
    <property type="term" value="C:nucleus"/>
    <property type="evidence" value="ECO:0007669"/>
    <property type="project" value="UniProtKB-SubCell"/>
</dbReference>
<evidence type="ECO:0000313" key="15">
    <source>
        <dbReference type="EnsemblProtists" id="EOD16753"/>
    </source>
</evidence>
<keyword evidence="7" id="KW-0479">Metal-binding</keyword>
<dbReference type="Pfam" id="PF04997">
    <property type="entry name" value="RNA_pol_Rpb1_1"/>
    <property type="match status" value="1"/>
</dbReference>
<accession>A0A0D3IZR8</accession>
<dbReference type="InterPro" id="IPR000722">
    <property type="entry name" value="RNA_pol_asu"/>
</dbReference>
<evidence type="ECO:0000256" key="2">
    <source>
        <dbReference type="ARBA" id="ARBA00006460"/>
    </source>
</evidence>
<keyword evidence="16" id="KW-1185">Reference proteome</keyword>
<comment type="subunit">
    <text evidence="3">Component of the RNA polymerase III (Pol III) complex consisting of 17 subunits.</text>
</comment>
<dbReference type="RefSeq" id="XP_005769182.1">
    <property type="nucleotide sequence ID" value="XM_005769125.1"/>
</dbReference>
<dbReference type="GO" id="GO:0000428">
    <property type="term" value="C:DNA-directed RNA polymerase complex"/>
    <property type="evidence" value="ECO:0007669"/>
    <property type="project" value="UniProtKB-KW"/>
</dbReference>
<dbReference type="Gene3D" id="6.20.50.80">
    <property type="match status" value="1"/>
</dbReference>
<dbReference type="Gene3D" id="3.30.1490.180">
    <property type="entry name" value="RNA polymerase ii"/>
    <property type="match status" value="1"/>
</dbReference>
<dbReference type="OMA" id="AVCPPYN"/>
<dbReference type="Gene3D" id="1.10.274.100">
    <property type="entry name" value="RNA polymerase Rpb1, domain 3"/>
    <property type="match status" value="1"/>
</dbReference>
<dbReference type="Gene3D" id="1.10.132.30">
    <property type="match status" value="2"/>
</dbReference>
<reference evidence="15" key="2">
    <citation type="submission" date="2024-10" db="UniProtKB">
        <authorList>
            <consortium name="EnsemblProtists"/>
        </authorList>
    </citation>
    <scope>IDENTIFICATION</scope>
</reference>
<dbReference type="InterPro" id="IPR007081">
    <property type="entry name" value="RNA_pol_Rpb1_5"/>
</dbReference>
<feature type="domain" description="RNA polymerase N-terminal" evidence="14">
    <location>
        <begin position="278"/>
        <end position="585"/>
    </location>
</feature>
<dbReference type="Pfam" id="PF04998">
    <property type="entry name" value="RNA_pol_Rpb1_5"/>
    <property type="match status" value="1"/>
</dbReference>
<dbReference type="Proteomes" id="UP000013827">
    <property type="component" value="Unassembled WGS sequence"/>
</dbReference>
<dbReference type="KEGG" id="ehx:EMIHUDRAFT_451446"/>
<evidence type="ECO:0000256" key="11">
    <source>
        <dbReference type="ARBA" id="ARBA00023242"/>
    </source>
</evidence>
<dbReference type="Pfam" id="PF04983">
    <property type="entry name" value="RNA_pol_Rpb1_3"/>
    <property type="match status" value="1"/>
</dbReference>
<protein>
    <recommendedName>
        <fullName evidence="13">DNA-directed RNA polymerase subunit</fullName>
        <ecNumber evidence="13">2.7.7.6</ecNumber>
    </recommendedName>
</protein>
<dbReference type="InterPro" id="IPR007066">
    <property type="entry name" value="RNA_pol_Rpb1_3"/>
</dbReference>
<evidence type="ECO:0000313" key="16">
    <source>
        <dbReference type="Proteomes" id="UP000013827"/>
    </source>
</evidence>
<keyword evidence="5 13" id="KW-0808">Transferase</keyword>
<dbReference type="Pfam" id="PF00623">
    <property type="entry name" value="RNA_pol_Rpb1_2"/>
    <property type="match status" value="1"/>
</dbReference>
<dbReference type="Gene3D" id="2.40.40.20">
    <property type="match status" value="1"/>
</dbReference>
<dbReference type="EC" id="2.7.7.6" evidence="13"/>
<dbReference type="SMART" id="SM00663">
    <property type="entry name" value="RPOLA_N"/>
    <property type="match status" value="1"/>
</dbReference>
<dbReference type="InterPro" id="IPR007083">
    <property type="entry name" value="RNA_pol_Rpb1_4"/>
</dbReference>
<proteinExistence type="inferred from homology"/>
<dbReference type="STRING" id="2903.R1C2H5"/>
<keyword evidence="6 13" id="KW-0548">Nucleotidyltransferase</keyword>
<keyword evidence="9" id="KW-0460">Magnesium</keyword>
<evidence type="ECO:0000256" key="3">
    <source>
        <dbReference type="ARBA" id="ARBA00011206"/>
    </source>
</evidence>
<dbReference type="PANTHER" id="PTHR48446">
    <property type="entry name" value="DNA-DIRECTED RNA POLYMERASE SUBUNIT BETA' N-TERMINAL SECTION"/>
    <property type="match status" value="1"/>
</dbReference>
<dbReference type="Gene3D" id="4.10.860.120">
    <property type="entry name" value="RNA polymerase II, clamp domain"/>
    <property type="match status" value="1"/>
</dbReference>
<dbReference type="eggNOG" id="KOG0261">
    <property type="taxonomic scope" value="Eukaryota"/>
</dbReference>
<dbReference type="GeneID" id="17262901"/>
<comment type="similarity">
    <text evidence="2 13">Belongs to the RNA polymerase beta' chain family.</text>
</comment>
<dbReference type="CDD" id="cd02736">
    <property type="entry name" value="RNAP_III_Rpc1_C"/>
    <property type="match status" value="1"/>
</dbReference>
<evidence type="ECO:0000256" key="6">
    <source>
        <dbReference type="ARBA" id="ARBA00022695"/>
    </source>
</evidence>
<dbReference type="InterPro" id="IPR038120">
    <property type="entry name" value="Rpb1_funnel_sf"/>
</dbReference>
<evidence type="ECO:0000256" key="7">
    <source>
        <dbReference type="ARBA" id="ARBA00022723"/>
    </source>
</evidence>
<evidence type="ECO:0000256" key="8">
    <source>
        <dbReference type="ARBA" id="ARBA00022833"/>
    </source>
</evidence>
<keyword evidence="11" id="KW-0539">Nucleus</keyword>
<dbReference type="FunFam" id="2.40.40.20:FF:000019">
    <property type="entry name" value="DNA-directed RNA polymerase II subunit RPB1"/>
    <property type="match status" value="1"/>
</dbReference>
<dbReference type="Pfam" id="PF05000">
    <property type="entry name" value="RNA_pol_Rpb1_4"/>
    <property type="match status" value="1"/>
</dbReference>
<dbReference type="InterPro" id="IPR007080">
    <property type="entry name" value="RNA_pol_Rpb1_1"/>
</dbReference>
<dbReference type="GO" id="GO:0006351">
    <property type="term" value="P:DNA-templated transcription"/>
    <property type="evidence" value="ECO:0007669"/>
    <property type="project" value="InterPro"/>
</dbReference>
<dbReference type="InterPro" id="IPR006592">
    <property type="entry name" value="RNA_pol_N"/>
</dbReference>
<dbReference type="FunFam" id="3.30.1490.180:FF:000002">
    <property type="entry name" value="DNA-directed RNA polymerase subunit"/>
    <property type="match status" value="1"/>
</dbReference>
<dbReference type="InterPro" id="IPR042102">
    <property type="entry name" value="RNA_pol_Rpb1_3_sf"/>
</dbReference>
<evidence type="ECO:0000256" key="10">
    <source>
        <dbReference type="ARBA" id="ARBA00023163"/>
    </source>
</evidence>
<dbReference type="EnsemblProtists" id="EOD16753">
    <property type="protein sequence ID" value="EOD16753"/>
    <property type="gene ID" value="EMIHUDRAFT_451446"/>
</dbReference>
<dbReference type="InterPro" id="IPR035698">
    <property type="entry name" value="RNAP_III_Rpc1_C"/>
</dbReference>
<reference evidence="16" key="1">
    <citation type="journal article" date="2013" name="Nature">
        <title>Pan genome of the phytoplankton Emiliania underpins its global distribution.</title>
        <authorList>
            <person name="Read B.A."/>
            <person name="Kegel J."/>
            <person name="Klute M.J."/>
            <person name="Kuo A."/>
            <person name="Lefebvre S.C."/>
            <person name="Maumus F."/>
            <person name="Mayer C."/>
            <person name="Miller J."/>
            <person name="Monier A."/>
            <person name="Salamov A."/>
            <person name="Young J."/>
            <person name="Aguilar M."/>
            <person name="Claverie J.M."/>
            <person name="Frickenhaus S."/>
            <person name="Gonzalez K."/>
            <person name="Herman E.K."/>
            <person name="Lin Y.C."/>
            <person name="Napier J."/>
            <person name="Ogata H."/>
            <person name="Sarno A.F."/>
            <person name="Shmutz J."/>
            <person name="Schroeder D."/>
            <person name="de Vargas C."/>
            <person name="Verret F."/>
            <person name="von Dassow P."/>
            <person name="Valentin K."/>
            <person name="Van de Peer Y."/>
            <person name="Wheeler G."/>
            <person name="Dacks J.B."/>
            <person name="Delwiche C.F."/>
            <person name="Dyhrman S.T."/>
            <person name="Glockner G."/>
            <person name="John U."/>
            <person name="Richards T."/>
            <person name="Worden A.Z."/>
            <person name="Zhang X."/>
            <person name="Grigoriev I.V."/>
            <person name="Allen A.E."/>
            <person name="Bidle K."/>
            <person name="Borodovsky M."/>
            <person name="Bowler C."/>
            <person name="Brownlee C."/>
            <person name="Cock J.M."/>
            <person name="Elias M."/>
            <person name="Gladyshev V.N."/>
            <person name="Groth M."/>
            <person name="Guda C."/>
            <person name="Hadaegh A."/>
            <person name="Iglesias-Rodriguez M.D."/>
            <person name="Jenkins J."/>
            <person name="Jones B.M."/>
            <person name="Lawson T."/>
            <person name="Leese F."/>
            <person name="Lindquist E."/>
            <person name="Lobanov A."/>
            <person name="Lomsadze A."/>
            <person name="Malik S.B."/>
            <person name="Marsh M.E."/>
            <person name="Mackinder L."/>
            <person name="Mock T."/>
            <person name="Mueller-Roeber B."/>
            <person name="Pagarete A."/>
            <person name="Parker M."/>
            <person name="Probert I."/>
            <person name="Quesneville H."/>
            <person name="Raines C."/>
            <person name="Rensing S.A."/>
            <person name="Riano-Pachon D.M."/>
            <person name="Richier S."/>
            <person name="Rokitta S."/>
            <person name="Shiraiwa Y."/>
            <person name="Soanes D.M."/>
            <person name="van der Giezen M."/>
            <person name="Wahlund T.M."/>
            <person name="Williams B."/>
            <person name="Wilson W."/>
            <person name="Wolfe G."/>
            <person name="Wurch L.L."/>
        </authorList>
    </citation>
    <scope>NUCLEOTIDE SEQUENCE</scope>
</reference>
<dbReference type="InterPro" id="IPR035697">
    <property type="entry name" value="RNAP_III_RPC1_N"/>
</dbReference>
<keyword evidence="10 13" id="KW-0804">Transcription</keyword>
<name>A0A0D3IZR8_EMIH1</name>
<comment type="function">
    <text evidence="13">DNA-dependent RNA polymerase catalyzes the transcription of DNA into RNA using the four ribonucleoside triphosphates as substrates.</text>
</comment>
<evidence type="ECO:0000256" key="4">
    <source>
        <dbReference type="ARBA" id="ARBA00022478"/>
    </source>
</evidence>
<dbReference type="PANTHER" id="PTHR48446:SF1">
    <property type="entry name" value="DNA-DIRECTED RNA POLYMERASE SUBUNIT BETA' N-TERMINAL SECTION"/>
    <property type="match status" value="1"/>
</dbReference>
<comment type="subcellular location">
    <subcellularLocation>
        <location evidence="1">Nucleus</location>
    </subcellularLocation>
</comment>
<dbReference type="PaxDb" id="2903-EOD16753"/>
<dbReference type="SUPFAM" id="SSF64484">
    <property type="entry name" value="beta and beta-prime subunits of DNA dependent RNA-polymerase"/>
    <property type="match status" value="1"/>
</dbReference>
<evidence type="ECO:0000256" key="1">
    <source>
        <dbReference type="ARBA" id="ARBA00004123"/>
    </source>
</evidence>
<dbReference type="FunFam" id="1.10.150.390:FF:000004">
    <property type="entry name" value="DNA-directed RNA polymerase subunit"/>
    <property type="match status" value="1"/>
</dbReference>
<dbReference type="CDD" id="cd02583">
    <property type="entry name" value="RNAP_III_RPC1_N"/>
    <property type="match status" value="1"/>
</dbReference>
<evidence type="ECO:0000256" key="13">
    <source>
        <dbReference type="RuleBase" id="RU004279"/>
    </source>
</evidence>
<keyword evidence="8" id="KW-0862">Zinc</keyword>
<dbReference type="GO" id="GO:0003677">
    <property type="term" value="F:DNA binding"/>
    <property type="evidence" value="ECO:0007669"/>
    <property type="project" value="InterPro"/>
</dbReference>
<sequence length="1353" mass="148389">MTTIPSGEKRQVQRDENMSETKISHIQFGMFGPPEVSRLAEFDVTSDRAYEMPKPEEKVRTPVVGGVLDRRLGVSDKASTCETCGLRMNDCPGHFAEVRLELPVFHIGYLKPVVALLQTICKDCARVLLPQPERTKMLRALSHPMTRGDSVRMGAAFKRVVERCKKASRVRECPYCGARNGLVRKVGFARIVHEKIPPKENSDRAHRERDTFVSSFEHATGQPKGAFENPVLAGSDVAELLPKAQDDLTPLRVKALLRAIVPADLALLDMSATHGRPEALLVERLLVPPVPIRPSVMADPSVGSNEDDLTVKLSQIITVNNAIRCALSGGKATVAMLMEDWDYLQLQVAMYINGANVPGVRPDWQAEKRPIRAYAQRLKGKQGRFRGNLSGKRVDFSGRTVISPDPNLAIDEVGVPDRVARVLTYPERVHAHNLSLMRKLVVNGPNLWPGANYVETEAGKRSLKFGDRRRVAAELKVGDVVERHLTNGDVVLFNRQPSLHKLSIMAHRARVVPRTFRFNECVCAPYNADFDGDEMNLHLPQTEEARAEALCLMGVHANLVTPRNGEMQGMFFPRDGFTRLVAYMSDAAEPIELPPPAILKPVELWTGKQLFTCMLRPSRASAVFANLETKNKSYNPLRQKPEPEAMCPADGWVVFQNSEHLCGSLDKSQIGGGNKASLLSVLLRENSEIAAAQAMERLARVTSRFLADYGFSIGVQDVQPTPRLTEAKAKLLASGYEACSGKIREFESGQLTPAPGCTAEQTLESEINGLLSRIRSSINISQMIACVGQQSVGGRRMPNGFIHRALPHFPRHSRAPPDKGFVANSFYTGLAPTEFFFHTMGGREGLALEDLTVSYDGSVRNSEANLVQFHYGDDELDPAMMEDKDGRPVNFERTLLHQRALAFVASPAFTGVVSRTIASEPAKFEVELRAFVASKLLPSLPGAPANGVALPPPALEPTKVGVGAKSSPRKAKYLASKVEPGTAVGAVGAQSIGEPGTQMTLKTFHFAGVASMNITLGVPRIKEIINAAKKISTPIIKAELDKPFDLTAARVVKGRMERTELGQICESVVEVYDLVECYISVKLDLALIERLHLAVTVASVRTSILAAPKMKLHENDVRVRSSAEVRVHPARVSREHLALPELHRLRGMLLTVLVCGIKEVTRAVITQKEEGEKSEVEKASGGPCYKLLVEGAGLRDVLGVRGVRGGATRSTHIAEVEKTLGIEAARQTIMDEIQYTMGQHGMEIDCRHVTLLADVMCFRGEVLGITRFGVPKMKQSVLMLASFEKTTDHLFEAAVHSRTDAIRGVSECIILGIPIPLGTGIFKLLQQVPKAVLPKSEPLLLPSTEKRLRFGAR</sequence>
<dbReference type="GO" id="GO:0003899">
    <property type="term" value="F:DNA-directed RNA polymerase activity"/>
    <property type="evidence" value="ECO:0007669"/>
    <property type="project" value="UniProtKB-EC"/>
</dbReference>
<comment type="catalytic activity">
    <reaction evidence="12 13">
        <text>RNA(n) + a ribonucleoside 5'-triphosphate = RNA(n+1) + diphosphate</text>
        <dbReference type="Rhea" id="RHEA:21248"/>
        <dbReference type="Rhea" id="RHEA-COMP:14527"/>
        <dbReference type="Rhea" id="RHEA-COMP:17342"/>
        <dbReference type="ChEBI" id="CHEBI:33019"/>
        <dbReference type="ChEBI" id="CHEBI:61557"/>
        <dbReference type="ChEBI" id="CHEBI:140395"/>
        <dbReference type="EC" id="2.7.7.6"/>
    </reaction>
</comment>
<dbReference type="InterPro" id="IPR044893">
    <property type="entry name" value="RNA_pol_Rpb1_clamp_domain"/>
</dbReference>
<keyword evidence="4 13" id="KW-0240">DNA-directed RNA polymerase</keyword>
<evidence type="ECO:0000256" key="12">
    <source>
        <dbReference type="ARBA" id="ARBA00048552"/>
    </source>
</evidence>
<organism evidence="15 16">
    <name type="scientific">Emiliania huxleyi (strain CCMP1516)</name>
    <dbReference type="NCBI Taxonomy" id="280463"/>
    <lineage>
        <taxon>Eukaryota</taxon>
        <taxon>Haptista</taxon>
        <taxon>Haptophyta</taxon>
        <taxon>Prymnesiophyceae</taxon>
        <taxon>Isochrysidales</taxon>
        <taxon>Noelaerhabdaceae</taxon>
        <taxon>Emiliania</taxon>
    </lineage>
</organism>
<dbReference type="GO" id="GO:0046872">
    <property type="term" value="F:metal ion binding"/>
    <property type="evidence" value="ECO:0007669"/>
    <property type="project" value="UniProtKB-KW"/>
</dbReference>